<dbReference type="Gene3D" id="1.10.260.40">
    <property type="entry name" value="lambda repressor-like DNA-binding domains"/>
    <property type="match status" value="1"/>
</dbReference>
<dbReference type="SMART" id="SM00530">
    <property type="entry name" value="HTH_XRE"/>
    <property type="match status" value="1"/>
</dbReference>
<dbReference type="InterPro" id="IPR010982">
    <property type="entry name" value="Lambda_DNA-bd_dom_sf"/>
</dbReference>
<dbReference type="EMBL" id="FUWR01000010">
    <property type="protein sequence ID" value="SJZ92146.1"/>
    <property type="molecule type" value="Genomic_DNA"/>
</dbReference>
<gene>
    <name evidence="2" type="ORF">SAMN02745119_02012</name>
</gene>
<organism evidence="2 3">
    <name type="scientific">Trichlorobacter thiogenes</name>
    <dbReference type="NCBI Taxonomy" id="115783"/>
    <lineage>
        <taxon>Bacteria</taxon>
        <taxon>Pseudomonadati</taxon>
        <taxon>Thermodesulfobacteriota</taxon>
        <taxon>Desulfuromonadia</taxon>
        <taxon>Geobacterales</taxon>
        <taxon>Geobacteraceae</taxon>
        <taxon>Trichlorobacter</taxon>
    </lineage>
</organism>
<evidence type="ECO:0000259" key="1">
    <source>
        <dbReference type="PROSITE" id="PS50943"/>
    </source>
</evidence>
<keyword evidence="3" id="KW-1185">Reference proteome</keyword>
<dbReference type="AlphaFoldDB" id="A0A1T4PLL0"/>
<proteinExistence type="predicted"/>
<dbReference type="InterPro" id="IPR001387">
    <property type="entry name" value="Cro/C1-type_HTH"/>
</dbReference>
<dbReference type="PROSITE" id="PS50943">
    <property type="entry name" value="HTH_CROC1"/>
    <property type="match status" value="1"/>
</dbReference>
<dbReference type="CDD" id="cd00093">
    <property type="entry name" value="HTH_XRE"/>
    <property type="match status" value="1"/>
</dbReference>
<evidence type="ECO:0000313" key="2">
    <source>
        <dbReference type="EMBL" id="SJZ92146.1"/>
    </source>
</evidence>
<dbReference type="Pfam" id="PF01381">
    <property type="entry name" value="HTH_3"/>
    <property type="match status" value="1"/>
</dbReference>
<feature type="domain" description="HTH cro/C1-type" evidence="1">
    <location>
        <begin position="68"/>
        <end position="113"/>
    </location>
</feature>
<dbReference type="Proteomes" id="UP000190102">
    <property type="component" value="Unassembled WGS sequence"/>
</dbReference>
<dbReference type="RefSeq" id="WP_078790298.1">
    <property type="nucleotide sequence ID" value="NZ_FUWR01000010.1"/>
</dbReference>
<name>A0A1T4PLL0_9BACT</name>
<protein>
    <submittedName>
        <fullName evidence="2">Helix-turn-helix</fullName>
    </submittedName>
</protein>
<accession>A0A1T4PLL0</accession>
<reference evidence="3" key="1">
    <citation type="submission" date="2017-02" db="EMBL/GenBank/DDBJ databases">
        <authorList>
            <person name="Varghese N."/>
            <person name="Submissions S."/>
        </authorList>
    </citation>
    <scope>NUCLEOTIDE SEQUENCE [LARGE SCALE GENOMIC DNA]</scope>
    <source>
        <strain evidence="3">ATCC BAA-34</strain>
    </source>
</reference>
<dbReference type="STRING" id="115783.SAMN02745119_02012"/>
<sequence>MLERTKKHHTDSVRFIGSTNKVQELRAFAAKIGLQEADDSIPWREAFPEFANNVAGTTLSGFRHREAMTQTRLAEVTGIPQRHISEMENGKRIIGVVSAKRLAEALHCDYRRLL</sequence>
<dbReference type="OrthoDB" id="9807711at2"/>
<dbReference type="GO" id="GO:0003677">
    <property type="term" value="F:DNA binding"/>
    <property type="evidence" value="ECO:0007669"/>
    <property type="project" value="InterPro"/>
</dbReference>
<dbReference type="SUPFAM" id="SSF47413">
    <property type="entry name" value="lambda repressor-like DNA-binding domains"/>
    <property type="match status" value="1"/>
</dbReference>
<evidence type="ECO:0000313" key="3">
    <source>
        <dbReference type="Proteomes" id="UP000190102"/>
    </source>
</evidence>